<gene>
    <name evidence="4" type="ORF">E0F26_08250</name>
</gene>
<protein>
    <submittedName>
        <fullName evidence="4">NADH oxidase</fullName>
    </submittedName>
</protein>
<dbReference type="CDD" id="cd08291">
    <property type="entry name" value="ETR_like_1"/>
    <property type="match status" value="1"/>
</dbReference>
<keyword evidence="5" id="KW-1185">Reference proteome</keyword>
<keyword evidence="1" id="KW-0521">NADP</keyword>
<evidence type="ECO:0000313" key="5">
    <source>
        <dbReference type="Proteomes" id="UP001317963"/>
    </source>
</evidence>
<feature type="domain" description="Enoyl reductase (ER)" evidence="3">
    <location>
        <begin position="14"/>
        <end position="329"/>
    </location>
</feature>
<dbReference type="SUPFAM" id="SSF50129">
    <property type="entry name" value="GroES-like"/>
    <property type="match status" value="1"/>
</dbReference>
<dbReference type="PANTHER" id="PTHR48106">
    <property type="entry name" value="QUINONE OXIDOREDUCTASE PIG3-RELATED"/>
    <property type="match status" value="1"/>
</dbReference>
<dbReference type="InterPro" id="IPR036291">
    <property type="entry name" value="NAD(P)-bd_dom_sf"/>
</dbReference>
<sequence>MKSLQMQSCVHEEGTIECALFEVDIASPKDNEVMVKIEASPVNPSDLGLMFGAADVDSIRASERNGHPSIILDVPAPAMRAMATRIGEWLPVGNEACGTVVEAGASPEAQALIGKRVALFGGEMYADYRTVSIFQVIPLLDSTTPEEGASCFVNPMTALGFVETMKMEGHKAIVHTAAASNLGQMLNRICLNDGIPLVNVVRSEEQVALLKGQGAEHVVNSSAEDFTAQLSAALSATGATLAFDAIGGGKLGNAILMAMEAAAVERMTEWSRYGSNEFKQLYIYGALDLAPTTLNRGYGFSWGINGWLLTPFMMKAGREIVGRMQSRVVAELTTTFASHYSDRITLAESVTPLAGAKYGVRRTGQKALITF</sequence>
<dbReference type="SUPFAM" id="SSF51735">
    <property type="entry name" value="NAD(P)-binding Rossmann-fold domains"/>
    <property type="match status" value="1"/>
</dbReference>
<dbReference type="Gene3D" id="3.90.180.10">
    <property type="entry name" value="Medium-chain alcohol dehydrogenases, catalytic domain"/>
    <property type="match status" value="1"/>
</dbReference>
<organism evidence="4 5">
    <name type="scientific">Candidatus Paraluminiphilus aquimaris</name>
    <dbReference type="NCBI Taxonomy" id="2518994"/>
    <lineage>
        <taxon>Bacteria</taxon>
        <taxon>Pseudomonadati</taxon>
        <taxon>Pseudomonadota</taxon>
        <taxon>Gammaproteobacteria</taxon>
        <taxon>Cellvibrionales</taxon>
        <taxon>Halieaceae</taxon>
        <taxon>Candidatus Paraluminiphilus</taxon>
    </lineage>
</organism>
<dbReference type="SMART" id="SM00829">
    <property type="entry name" value="PKS_ER"/>
    <property type="match status" value="1"/>
</dbReference>
<dbReference type="InterPro" id="IPR020843">
    <property type="entry name" value="ER"/>
</dbReference>
<accession>A0ABY6Q7Y9</accession>
<evidence type="ECO:0000313" key="4">
    <source>
        <dbReference type="EMBL" id="UZP74729.1"/>
    </source>
</evidence>
<dbReference type="Proteomes" id="UP001317963">
    <property type="component" value="Chromosome"/>
</dbReference>
<dbReference type="RefSeq" id="WP_279241189.1">
    <property type="nucleotide sequence ID" value="NZ_CP036501.1"/>
</dbReference>
<dbReference type="PANTHER" id="PTHR48106:SF18">
    <property type="entry name" value="QUINONE OXIDOREDUCTASE PIG3"/>
    <property type="match status" value="1"/>
</dbReference>
<evidence type="ECO:0000256" key="2">
    <source>
        <dbReference type="ARBA" id="ARBA00023002"/>
    </source>
</evidence>
<keyword evidence="2" id="KW-0560">Oxidoreductase</keyword>
<evidence type="ECO:0000256" key="1">
    <source>
        <dbReference type="ARBA" id="ARBA00022857"/>
    </source>
</evidence>
<proteinExistence type="predicted"/>
<dbReference type="EMBL" id="CP036501">
    <property type="protein sequence ID" value="UZP74729.1"/>
    <property type="molecule type" value="Genomic_DNA"/>
</dbReference>
<evidence type="ECO:0000259" key="3">
    <source>
        <dbReference type="SMART" id="SM00829"/>
    </source>
</evidence>
<name>A0ABY6Q7Y9_9GAMM</name>
<dbReference type="Gene3D" id="3.40.50.720">
    <property type="entry name" value="NAD(P)-binding Rossmann-like Domain"/>
    <property type="match status" value="1"/>
</dbReference>
<reference evidence="4 5" key="1">
    <citation type="submission" date="2019-02" db="EMBL/GenBank/DDBJ databases">
        <title>Halieaceae_genomes.</title>
        <authorList>
            <person name="Li S.-H."/>
        </authorList>
    </citation>
    <scope>NUCLEOTIDE SEQUENCE [LARGE SCALE GENOMIC DNA]</scope>
    <source>
        <strain evidence="4 5">JH123</strain>
    </source>
</reference>
<dbReference type="InterPro" id="IPR011032">
    <property type="entry name" value="GroES-like_sf"/>
</dbReference>